<dbReference type="RefSeq" id="WP_108687222.1">
    <property type="nucleotide sequence ID" value="NZ_QCYK01000002.1"/>
</dbReference>
<sequence>MKKILLSCILLLTGMAAQAAKTVFIPTEFSTDPYLSTWSYARSYQSANFVVFWGNVVGTNPATYADPNLAFNPQAICDTLEKIYTRYIADIKFCSDAPTKNLGKYKIIIIMNDTWGTGGPSGWAFGGAYDNTIGAMWVHPNATRDGGVISHELTHSLQGMISIQENTTGGGFNTDATGFFWECHANYMRTQMYPRFASDDLPRWLGTSAFHWSSTRHHYDTFKLLFLIQQQDSIGMINNLWKLSTAGEHPLETYRRLKGWNQSQLNDFVYTYAAHEVTEDYTVNNVGAIIRAERDRLKAQEPHYLWRQYTLLSRIDSATGHYAVPDYSAPQDYGYNVIPLYPTCSSKTVTIKFRGHTEVNSYAGWRYGFVTEKADGTISRYSPTYSASTGEVSFTMNSTESRIYFVVAGAPTTHTSYPWEPGYPKVRRFPYEVRIANALPEGFQSTYRSEYRVNGHAHSNGGGWVANTATVAATAYVGPKALVLGTSNISGTARIDGNAWVENATVQNTVVIKDNANVWGGTYSGSETIAENAILNLCTITGNGNYKGNCMEWGVTFGNNLTVGGDAEIVSCSTVGTYLQVPHPNNGRTDCDGKGASDASNTDINSSYSNFTASQMAWITTPTCTTSLFAEDVVTEKAVEGLQVYPNPASGTFTIALKGLDENAPGGITIRIYDMSGKGIYRQPWKGGASKSFSISNLKLKPGIYLINGSDNKHAYTQKLVVTQ</sequence>
<evidence type="ECO:0000313" key="3">
    <source>
        <dbReference type="EMBL" id="PUZ25384.1"/>
    </source>
</evidence>
<dbReference type="InterPro" id="IPR011004">
    <property type="entry name" value="Trimer_LpxA-like_sf"/>
</dbReference>
<organism evidence="3 4">
    <name type="scientific">Chitinophaga parva</name>
    <dbReference type="NCBI Taxonomy" id="2169414"/>
    <lineage>
        <taxon>Bacteria</taxon>
        <taxon>Pseudomonadati</taxon>
        <taxon>Bacteroidota</taxon>
        <taxon>Chitinophagia</taxon>
        <taxon>Chitinophagales</taxon>
        <taxon>Chitinophagaceae</taxon>
        <taxon>Chitinophaga</taxon>
    </lineage>
</organism>
<dbReference type="InterPro" id="IPR045690">
    <property type="entry name" value="DUF6055"/>
</dbReference>
<dbReference type="OrthoDB" id="9802005at2"/>
<proteinExistence type="predicted"/>
<accession>A0A2T7BGI2</accession>
<dbReference type="InterPro" id="IPR026444">
    <property type="entry name" value="Secre_tail"/>
</dbReference>
<dbReference type="Pfam" id="PF19527">
    <property type="entry name" value="DUF6055"/>
    <property type="match status" value="1"/>
</dbReference>
<feature type="chain" id="PRO_5015425720" evidence="1">
    <location>
        <begin position="20"/>
        <end position="724"/>
    </location>
</feature>
<reference evidence="3 4" key="1">
    <citation type="submission" date="2018-04" db="EMBL/GenBank/DDBJ databases">
        <title>Chitinophaga fuyangensis sp. nov., isolated from soil in a chemical factory.</title>
        <authorList>
            <person name="Chen K."/>
        </authorList>
    </citation>
    <scope>NUCLEOTIDE SEQUENCE [LARGE SCALE GENOMIC DNA]</scope>
    <source>
        <strain evidence="3 4">LY-1</strain>
    </source>
</reference>
<dbReference type="EMBL" id="QCYK01000002">
    <property type="protein sequence ID" value="PUZ25384.1"/>
    <property type="molecule type" value="Genomic_DNA"/>
</dbReference>
<dbReference type="SUPFAM" id="SSF51161">
    <property type="entry name" value="Trimeric LpxA-like enzymes"/>
    <property type="match status" value="1"/>
</dbReference>
<comment type="caution">
    <text evidence="3">The sequence shown here is derived from an EMBL/GenBank/DDBJ whole genome shotgun (WGS) entry which is preliminary data.</text>
</comment>
<protein>
    <submittedName>
        <fullName evidence="3">Multidrug transporter</fullName>
    </submittedName>
</protein>
<dbReference type="Gene3D" id="2.160.10.10">
    <property type="entry name" value="Hexapeptide repeat proteins"/>
    <property type="match status" value="1"/>
</dbReference>
<dbReference type="Pfam" id="PF18962">
    <property type="entry name" value="Por_Secre_tail"/>
    <property type="match status" value="1"/>
</dbReference>
<feature type="domain" description="Secretion system C-terminal sorting" evidence="2">
    <location>
        <begin position="644"/>
        <end position="722"/>
    </location>
</feature>
<keyword evidence="4" id="KW-1185">Reference proteome</keyword>
<dbReference type="NCBIfam" id="TIGR04183">
    <property type="entry name" value="Por_Secre_tail"/>
    <property type="match status" value="1"/>
</dbReference>
<name>A0A2T7BGI2_9BACT</name>
<dbReference type="AlphaFoldDB" id="A0A2T7BGI2"/>
<feature type="signal peptide" evidence="1">
    <location>
        <begin position="1"/>
        <end position="19"/>
    </location>
</feature>
<evidence type="ECO:0000259" key="2">
    <source>
        <dbReference type="Pfam" id="PF18962"/>
    </source>
</evidence>
<evidence type="ECO:0000256" key="1">
    <source>
        <dbReference type="SAM" id="SignalP"/>
    </source>
</evidence>
<evidence type="ECO:0000313" key="4">
    <source>
        <dbReference type="Proteomes" id="UP000244450"/>
    </source>
</evidence>
<dbReference type="Proteomes" id="UP000244450">
    <property type="component" value="Unassembled WGS sequence"/>
</dbReference>
<gene>
    <name evidence="3" type="ORF">DCC81_13895</name>
</gene>
<keyword evidence="1" id="KW-0732">Signal</keyword>